<keyword evidence="3" id="KW-1185">Reference proteome</keyword>
<reference evidence="3" key="1">
    <citation type="submission" date="2011-07" db="EMBL/GenBank/DDBJ databases">
        <authorList>
            <consortium name="Caenorhabditis brenneri Sequencing and Analysis Consortium"/>
            <person name="Wilson R.K."/>
        </authorList>
    </citation>
    <scope>NUCLEOTIDE SEQUENCE [LARGE SCALE GENOMIC DNA]</scope>
    <source>
        <strain evidence="3">PB2801</strain>
    </source>
</reference>
<dbReference type="Proteomes" id="UP000008068">
    <property type="component" value="Unassembled WGS sequence"/>
</dbReference>
<dbReference type="InParanoid" id="G0MQZ0"/>
<evidence type="ECO:0000256" key="1">
    <source>
        <dbReference type="SAM" id="MobiDB-lite"/>
    </source>
</evidence>
<dbReference type="AlphaFoldDB" id="G0MQZ0"/>
<feature type="region of interest" description="Disordered" evidence="1">
    <location>
        <begin position="351"/>
        <end position="370"/>
    </location>
</feature>
<organism evidence="3">
    <name type="scientific">Caenorhabditis brenneri</name>
    <name type="common">Nematode worm</name>
    <dbReference type="NCBI Taxonomy" id="135651"/>
    <lineage>
        <taxon>Eukaryota</taxon>
        <taxon>Metazoa</taxon>
        <taxon>Ecdysozoa</taxon>
        <taxon>Nematoda</taxon>
        <taxon>Chromadorea</taxon>
        <taxon>Rhabditida</taxon>
        <taxon>Rhabditina</taxon>
        <taxon>Rhabditomorpha</taxon>
        <taxon>Rhabditoidea</taxon>
        <taxon>Rhabditidae</taxon>
        <taxon>Peloderinae</taxon>
        <taxon>Caenorhabditis</taxon>
    </lineage>
</organism>
<name>G0MQZ0_CAEBE</name>
<feature type="compositionally biased region" description="Acidic residues" evidence="1">
    <location>
        <begin position="283"/>
        <end position="293"/>
    </location>
</feature>
<dbReference type="EMBL" id="GL379808">
    <property type="protein sequence ID" value="EGT42105.1"/>
    <property type="molecule type" value="Genomic_DNA"/>
</dbReference>
<protein>
    <submittedName>
        <fullName evidence="2">Uncharacterized protein</fullName>
    </submittedName>
</protein>
<dbReference type="HOGENOM" id="CLU_590843_0_0_1"/>
<feature type="region of interest" description="Disordered" evidence="1">
    <location>
        <begin position="197"/>
        <end position="217"/>
    </location>
</feature>
<evidence type="ECO:0000313" key="2">
    <source>
        <dbReference type="EMBL" id="EGT42105.1"/>
    </source>
</evidence>
<sequence length="463" mass="51793">MTQLPSQEDAFIDLTAEDEEDELIVLWENHVEQVKPAQSAQDHDIEVIFEKRGDEHMECDDNDCQIILEKLSQKRESTSSNATRFVPSPLPALQLAPHLSSPQLARGHSPIEIEVDEPGLLEMSPGITDHAEPPARSVATSSHIVFDEQMPEESATPTEKAPTPVMFMEQDSTPGASEVAVEQMPEEEGLFRAPLPITASIKKGGSSKKKNTEKLTEIKSKRRCVRFNETATEMEIPAASTSTAPSKKAPKVSAPDPTVWRQDKRRSFSIRTSSRQPSPAPPDGEEAPEEDVPESSYTSTVKFYVSRDPTIPTGLTRVPFHVELPQKQFSEIFSKLKIEKDNKFPESVEKGTLYSRKGEPDASGFVGYPDDSGNCPKGLAKLEKYLGPNPDQNYMKEKDKEELMWSADALEDFVKRSSKKIKEDEFYRDDLRRSAKIHVYPPREILPPINPPPVIPKYGKAQK</sequence>
<proteinExistence type="predicted"/>
<feature type="compositionally biased region" description="Pro residues" evidence="1">
    <location>
        <begin position="444"/>
        <end position="455"/>
    </location>
</feature>
<accession>G0MQZ0</accession>
<evidence type="ECO:0000313" key="3">
    <source>
        <dbReference type="Proteomes" id="UP000008068"/>
    </source>
</evidence>
<feature type="region of interest" description="Disordered" evidence="1">
    <location>
        <begin position="443"/>
        <end position="463"/>
    </location>
</feature>
<feature type="compositionally biased region" description="Low complexity" evidence="1">
    <location>
        <begin position="237"/>
        <end position="247"/>
    </location>
</feature>
<gene>
    <name evidence="2" type="ORF">CAEBREN_21010</name>
</gene>
<feature type="region of interest" description="Disordered" evidence="1">
    <location>
        <begin position="229"/>
        <end position="299"/>
    </location>
</feature>